<dbReference type="Proteomes" id="UP000054566">
    <property type="component" value="Unassembled WGS sequence"/>
</dbReference>
<sequence length="2287" mass="265414">MSTPGGGGRGEDDADKYKNATNVKDLLDMIGKDVHDEVHKKDADYRNALHGRLRQVTYPKDERRTDSTSSNPCNIIYGYHTNVTDGHGRDNPCNDRWEIRFSDKYGGQCTNEKIHGNEEKEGKDVGACAPFRRLHLCDQHLSHMKAEKINTKDNLLLEVCYAAKYEGKSLVEKYKEYKQQNNDSNTDICTVLARSFADIGDIIRGKDLFRGYNEIDREQKKKIQDNLKDIFKNIYNELTSTNGSNGKNREIETRYGSDENYFQLREDWWDANRETVWKAITCKANDDDKYFRKTCSNDTTETDKKCRCVNRADVPTYFDYVPQYLRWFEEWAEDFCRLRKHKLENAIKNCRGEGGNDKYCDLNGFDCTKTARGAEVFVKGDDCHKCSVTCIPFGPWIDNQRKEFDKQKQKYDEEIKKKDQTTTSITTGDTTINDLYVKEFYQQLQSGYKDVNAFLALLSKEQICKDPPQASGETADTADFTEGKTEKTFSHTTYCQACPWCGLKEAAGGKRRRVEQGDPQCPKEIKKTLNKADTTDIHILSPDKEKTDMLEKYRKLCSSGKKDDKVTETWQCYYDKTKDDDEKDNCVEGTWNTFTNKNKIRPYVTFFNVWINEMLEDSIKWREQLKNCINNKKGTKCISGCKRKCDCFKNWVEHMRTEWKEIEKHFDKQEDTGDLDHYTILQSYLIVFFKEKIEKAYGEEKCNELMNAFSNNKKSKEMKDTEHSNDPIKILLAHEQKEADECVTNNPQADPCPQPQPIRPGRSETPEDENVTKPVLSDSEEEEEDEVAEEEPETDSDRLCDDKKEPKCNDFQKYTNSTCEPKKNLIGLGAHFYKGGVDYPNVYISPRVQQLCLEPLQELKEVNKNTSNVSKLIEAFTKCAYNEAKGLYKYYNDNKKTFENNGSTLSEKEIEKYILKAMERSYADYGSIVKGDILCDYKDKKNIDPKIINFVKHHNTSTTKTSVSKSDDEDSKRLNLWELMRTNVWKAMLCGYKDAGGSFDNHDVQCKLPDTEKTNQLFRWFIEWGENFCIRREQELKRLKGKCEKGICNGTDETKKKECKMLCESYKQFLSNSKTQYENQKKEYEDLKYTIPEFMKKDALTFLKEKCNSKCLCFETKDKTDVHELFKYPSDDVKDECVCKEDKSLPGDKLNDLDKCPTEENNNICNTYKKRRMCTYSNNRNSLEYWYGKDMLIPPRRRKICLRNITGSYFYKKQDGKNKFKNALLSAAMSEASFLCNNYEDKREALQAIKYTFADIGDIIKGKDMMDDMAYKKIKVKLENVLEKTGNNPDTPEKWWEENKKHVWNAMLCGYKEAGGTIEPNDCNIPYEENTKQFLRWLIEWGRQVCKEKVIQKRLVDDICNNSKAFGSNSSNKLEENSCKTIAMVYDNWNKHAYNSLVQLNKEYKRYIGTSSNSQKITESSAEDYLKKTCKECNCSFSDIKKTYERSIKPDFEVLKDIVNKSSIPPDLEDIFNKYNGPYVSCPDSNLCIPYKNIPCFGNEHDDDNDWNSSFVKDNKTTNLGVLLPPRRIHLCLRIDAEQIDHLRSEIENFKNFICSSAFAEAKRLKHVYKDDNKKLLQAIKYSFADIGSIVKGEDMKEGTASDNITKIFNGSKYSGTDRKKWWNENKYHVWESMLCGYRKAVGNTQTNLNCRFPDIERVPQFLRWFQEWTKIFCTRKNELEKEAQEQCKNVTCNNDTGKTNSKCTEACKNYSNFILIKKKEYQSLNSQYDMNYKETKAEKKESPEYFKDKCNGECSCLSEYFKDETRWKNPYESIADKALKGKCNCKKVEPKTPKVEPTKPAVPEEKKPEVEPLPSDEPFDPTILQTTIPFGVALALGSIAFLFLKKKTHTPVDLLRVINIPKSDYDIPTKLSPNRYIPYTSGKYRGKRYIYLEGDSGTDSGYTDHYSDITSSSESEYEELDINDIYVPRAPKYKTLIEVVLEPSGNNTTASGKNTPSDTQNDIQNDIPSDIPNSDTPPPITDDEWNKLKKDFISQYLPNAEPNNNYRNGNVPMNTQPNTLYFDNNQEKPFITSIHDRDLYTGEEISYNVNMSTNSMDDPKYISNNVYSGIDLINDTLGGNKHIDIYDEVLKRKENELFGTNHPKRTSNNSVTKNINSDPIMNQLDLFHTWLDRHRDMCEQWNNKEELLDKLKEQWENETHSGNTHPSDSNKTLNTDVSIQIHMDNPKTTNEFTYVDSNPNQVDDTYVDSNPNNSSMDTILEDLDKPFNEPYYYDMYDDDIYYDVNDHDTSTVDSNAVDVPSKVQIEMDINTKLVKEKYPIADVWDI</sequence>
<feature type="domain" description="Duffy-antigen binding" evidence="3">
    <location>
        <begin position="1191"/>
        <end position="1314"/>
    </location>
</feature>
<evidence type="ECO:0000259" key="3">
    <source>
        <dbReference type="Pfam" id="PF05424"/>
    </source>
</evidence>
<proteinExistence type="predicted"/>
<protein>
    <submittedName>
        <fullName evidence="7">Erythrocyte membrane protein 1</fullName>
    </submittedName>
</protein>
<dbReference type="Gene3D" id="1.20.58.1930">
    <property type="match status" value="1"/>
</dbReference>
<name>A0A0L0CS16_PLAFA</name>
<evidence type="ECO:0000259" key="2">
    <source>
        <dbReference type="Pfam" id="PF03011"/>
    </source>
</evidence>
<evidence type="ECO:0000313" key="8">
    <source>
        <dbReference type="Proteomes" id="UP000054566"/>
    </source>
</evidence>
<dbReference type="OrthoDB" id="378917at2759"/>
<organism evidence="7 8">
    <name type="scientific">Plasmodium falciparum RAJ116</name>
    <dbReference type="NCBI Taxonomy" id="580058"/>
    <lineage>
        <taxon>Eukaryota</taxon>
        <taxon>Sar</taxon>
        <taxon>Alveolata</taxon>
        <taxon>Apicomplexa</taxon>
        <taxon>Aconoidasida</taxon>
        <taxon>Haemosporida</taxon>
        <taxon>Plasmodiidae</taxon>
        <taxon>Plasmodium</taxon>
        <taxon>Plasmodium (Laverania)</taxon>
    </lineage>
</organism>
<evidence type="ECO:0000313" key="7">
    <source>
        <dbReference type="EMBL" id="KNC35021.1"/>
    </source>
</evidence>
<feature type="domain" description="Plasmodium falciparum erythrocyte membrane protein 1 acidic terminal segment" evidence="4">
    <location>
        <begin position="1828"/>
        <end position="2287"/>
    </location>
</feature>
<dbReference type="Pfam" id="PF05424">
    <property type="entry name" value="Duffy_binding"/>
    <property type="match status" value="4"/>
</dbReference>
<dbReference type="Gene3D" id="1.20.58.830">
    <property type="match status" value="4"/>
</dbReference>
<feature type="domain" description="Duffy-binding-like" evidence="2">
    <location>
        <begin position="606"/>
        <end position="748"/>
    </location>
</feature>
<reference evidence="8" key="2">
    <citation type="submission" date="2015-07" db="EMBL/GenBank/DDBJ databases">
        <title>The genome sequence of Plasmodium falciparum RAJ116.</title>
        <authorList>
            <consortium name="The Broad Institute Genome Sequencing Platform"/>
            <person name="Volkman S.K."/>
            <person name="Neafsey D.E."/>
            <person name="Dash A.P."/>
            <person name="Chitnis C.E."/>
            <person name="Hartl D.L."/>
            <person name="Young S.K."/>
            <person name="Kodira C.D."/>
            <person name="Zeng Q."/>
            <person name="Koehrsen M."/>
            <person name="Godfrey P."/>
            <person name="Alvarado L."/>
            <person name="Berlin A."/>
            <person name="Borenstein D."/>
            <person name="Chen Z."/>
            <person name="Engels R."/>
            <person name="Freedman E."/>
            <person name="Gellesch M."/>
            <person name="Goldberg J."/>
            <person name="Griggs A."/>
            <person name="Gujja S."/>
            <person name="Heiman D."/>
            <person name="Hepburn T."/>
            <person name="Howarth C."/>
            <person name="Jen D."/>
            <person name="Larson L."/>
            <person name="Lewis B."/>
            <person name="Mehta T."/>
            <person name="Park D."/>
            <person name="Pearson M."/>
            <person name="Roberts A."/>
            <person name="Saif S."/>
            <person name="Shea T."/>
            <person name="Shenoy N."/>
            <person name="Sisk P."/>
            <person name="Stolte C."/>
            <person name="Sykes S."/>
            <person name="Walk T."/>
            <person name="White J."/>
            <person name="Yandava C."/>
            <person name="Wirth D.F."/>
            <person name="Nusbaum C."/>
            <person name="Birren B."/>
        </authorList>
    </citation>
    <scope>NUCLEOTIDE SEQUENCE [LARGE SCALE GENOMIC DNA]</scope>
    <source>
        <strain evidence="8">RAJ116</strain>
    </source>
</reference>
<evidence type="ECO:0000259" key="5">
    <source>
        <dbReference type="Pfam" id="PF15447"/>
    </source>
</evidence>
<dbReference type="Pfam" id="PF15447">
    <property type="entry name" value="NTS"/>
    <property type="match status" value="1"/>
</dbReference>
<gene>
    <name evidence="7" type="ORF">PFLG_00006</name>
</gene>
<dbReference type="FunFam" id="1.20.58.830:FF:000003">
    <property type="entry name" value="Erythrocyte membrane protein 1, PfEMP1"/>
    <property type="match status" value="1"/>
</dbReference>
<dbReference type="InterPro" id="IPR008602">
    <property type="entry name" value="Duffy-antigen-binding"/>
</dbReference>
<dbReference type="InterPro" id="IPR004258">
    <property type="entry name" value="DBL"/>
</dbReference>
<feature type="domain" description="Duffy-antigen binding" evidence="3">
    <location>
        <begin position="126"/>
        <end position="326"/>
    </location>
</feature>
<dbReference type="Gene3D" id="1.20.1310.20">
    <property type="entry name" value="Duffy-antigen binding domain"/>
    <property type="match status" value="4"/>
</dbReference>
<feature type="region of interest" description="Disordered" evidence="1">
    <location>
        <begin position="1945"/>
        <end position="1980"/>
    </location>
</feature>
<evidence type="ECO:0000259" key="6">
    <source>
        <dbReference type="Pfam" id="PF22672"/>
    </source>
</evidence>
<dbReference type="InterPro" id="IPR029211">
    <property type="entry name" value="PfEMP1_ATS"/>
</dbReference>
<dbReference type="GO" id="GO:0016020">
    <property type="term" value="C:membrane"/>
    <property type="evidence" value="ECO:0007669"/>
    <property type="project" value="InterPro"/>
</dbReference>
<evidence type="ECO:0000256" key="1">
    <source>
        <dbReference type="SAM" id="MobiDB-lite"/>
    </source>
</evidence>
<dbReference type="EMBL" id="GG663757">
    <property type="protein sequence ID" value="KNC35021.1"/>
    <property type="molecule type" value="Genomic_DNA"/>
</dbReference>
<evidence type="ECO:0000259" key="4">
    <source>
        <dbReference type="Pfam" id="PF15445"/>
    </source>
</evidence>
<dbReference type="InterPro" id="IPR042202">
    <property type="entry name" value="Duffy-ag-bd_sf"/>
</dbReference>
<dbReference type="Pfam" id="PF22672">
    <property type="entry name" value="DBL_C"/>
    <property type="match status" value="1"/>
</dbReference>
<accession>A0A0L0CS16</accession>
<dbReference type="Gene3D" id="1.10.1900.40">
    <property type="entry name" value="Acidic terminal segments, variant surface antigen of PfEMP1"/>
    <property type="match status" value="2"/>
</dbReference>
<feature type="domain" description="Plasmodium falciparum erythrocyte membrane protein-1 N-terminal segment" evidence="5">
    <location>
        <begin position="23"/>
        <end position="55"/>
    </location>
</feature>
<feature type="region of interest" description="Disordered" evidence="1">
    <location>
        <begin position="739"/>
        <end position="802"/>
    </location>
</feature>
<dbReference type="GO" id="GO:0046789">
    <property type="term" value="F:host cell surface receptor binding"/>
    <property type="evidence" value="ECO:0007669"/>
    <property type="project" value="InterPro"/>
</dbReference>
<feature type="domain" description="Duffy-antigen binding" evidence="3">
    <location>
        <begin position="1521"/>
        <end position="1664"/>
    </location>
</feature>
<dbReference type="InterPro" id="IPR054595">
    <property type="entry name" value="DBL_C"/>
</dbReference>
<dbReference type="InterPro" id="IPR044932">
    <property type="entry name" value="PfEMP1_ATS_sf"/>
</dbReference>
<dbReference type="FunFam" id="1.20.58.830:FF:000006">
    <property type="entry name" value="Erythrocyte membrane protein 1, PfEMP1"/>
    <property type="match status" value="1"/>
</dbReference>
<dbReference type="InterPro" id="IPR029210">
    <property type="entry name" value="PfEMP1_NTS"/>
</dbReference>
<feature type="domain" description="Duffy-antigen binding" evidence="3">
    <location>
        <begin position="842"/>
        <end position="1009"/>
    </location>
</feature>
<feature type="compositionally biased region" description="Basic and acidic residues" evidence="1">
    <location>
        <begin position="1792"/>
        <end position="1811"/>
    </location>
</feature>
<dbReference type="FunFam" id="1.20.1310.20:FF:000001">
    <property type="entry name" value="Erythrocyte membrane protein 1, PfEMP1"/>
    <property type="match status" value="1"/>
</dbReference>
<feature type="compositionally biased region" description="Acidic residues" evidence="1">
    <location>
        <begin position="778"/>
        <end position="794"/>
    </location>
</feature>
<dbReference type="Pfam" id="PF15445">
    <property type="entry name" value="ATS"/>
    <property type="match status" value="1"/>
</dbReference>
<feature type="region of interest" description="Disordered" evidence="1">
    <location>
        <begin position="1792"/>
        <end position="1818"/>
    </location>
</feature>
<dbReference type="Pfam" id="PF03011">
    <property type="entry name" value="PFEMP"/>
    <property type="match status" value="1"/>
</dbReference>
<dbReference type="FunFam" id="1.10.1900.40:FF:000001">
    <property type="entry name" value="Erythrocyte membrane protein 1"/>
    <property type="match status" value="1"/>
</dbReference>
<feature type="compositionally biased region" description="Polar residues" evidence="1">
    <location>
        <begin position="1945"/>
        <end position="1975"/>
    </location>
</feature>
<feature type="domain" description="Duffy-binding-like" evidence="6">
    <location>
        <begin position="330"/>
        <end position="492"/>
    </location>
</feature>
<dbReference type="SUPFAM" id="SSF140924">
    <property type="entry name" value="Duffy binding domain-like"/>
    <property type="match status" value="5"/>
</dbReference>
<reference evidence="8" key="1">
    <citation type="submission" date="2015-07" db="EMBL/GenBank/DDBJ databases">
        <title>Annotation of Plasmodium falciparum RAJ116.</title>
        <authorList>
            <consortium name="The Broad Institute Genome Sequencing Platform"/>
            <person name="Volkman S.K."/>
            <person name="Neafsey D.E."/>
            <person name="Dash A.P."/>
            <person name="Chitnis C.E."/>
            <person name="Hartl D.L."/>
            <person name="Young S.K."/>
            <person name="Zeng Q."/>
            <person name="Koehrsen M."/>
            <person name="Alvarado L."/>
            <person name="Berlin A."/>
            <person name="Borenstein D."/>
            <person name="Chapman S.B."/>
            <person name="Chen Z."/>
            <person name="Engels R."/>
            <person name="Freedman E."/>
            <person name="Gellesch M."/>
            <person name="Goldberg J."/>
            <person name="Griggs A."/>
            <person name="Gujja S."/>
            <person name="Heilman E.R."/>
            <person name="Heiman D.I."/>
            <person name="Howarth C."/>
            <person name="Jen D."/>
            <person name="Larson L."/>
            <person name="Mehta T."/>
            <person name="Neiman D."/>
            <person name="Park D."/>
            <person name="Pearson M."/>
            <person name="Roberts A."/>
            <person name="Saif S."/>
            <person name="Shea T."/>
            <person name="Shenoy N."/>
            <person name="Sisk P."/>
            <person name="Stolte C."/>
            <person name="Sykes S."/>
            <person name="Walk T."/>
            <person name="White J."/>
            <person name="Yandava C."/>
            <person name="Haas B."/>
            <person name="Henn M.R."/>
            <person name="Nusbaum C."/>
            <person name="Birren B."/>
        </authorList>
    </citation>
    <scope>NUCLEOTIDE SEQUENCE [LARGE SCALE GENOMIC DNA]</scope>
    <source>
        <strain evidence="8">RAJ116</strain>
    </source>
</reference>